<organism evidence="4 5">
    <name type="scientific">Thermus aquaticus</name>
    <dbReference type="NCBI Taxonomy" id="271"/>
    <lineage>
        <taxon>Bacteria</taxon>
        <taxon>Thermotogati</taxon>
        <taxon>Deinococcota</taxon>
        <taxon>Deinococci</taxon>
        <taxon>Thermales</taxon>
        <taxon>Thermaceae</taxon>
        <taxon>Thermus</taxon>
    </lineage>
</organism>
<evidence type="ECO:0000259" key="3">
    <source>
        <dbReference type="Pfam" id="PF07687"/>
    </source>
</evidence>
<name>A0A0N0BLE2_THEAQ</name>
<dbReference type="InterPro" id="IPR002933">
    <property type="entry name" value="Peptidase_M20"/>
</dbReference>
<dbReference type="AlphaFoldDB" id="A0A0N0BLE2"/>
<dbReference type="InterPro" id="IPR050072">
    <property type="entry name" value="Peptidase_M20A"/>
</dbReference>
<evidence type="ECO:0000256" key="2">
    <source>
        <dbReference type="ARBA" id="ARBA00022801"/>
    </source>
</evidence>
<dbReference type="Proteomes" id="UP000037685">
    <property type="component" value="Unassembled WGS sequence"/>
</dbReference>
<gene>
    <name evidence="4" type="primary">dapE_1</name>
    <name evidence="4" type="ORF">BVI061214_00599</name>
</gene>
<sequence length="356" mass="38159">MDWVRLLSRLLQAQGLPGGEGEVAGLLLEALKGMGLEAGLDEAGNVEALLGEKEPEVVLTGHMDVVPVGDEALWPHPQGAVVEGVVYGRGAVDMKGPLVAMLLALEELKGRPPKGRVRFLATVQEEVGGLGSRHAQGRLSPLAFVLGEPSGRRLMRGHRGRAEVFVDLEGVAEHAALSGPENALYDLAEYLLALKALPPFPGLKITPTRVDTFPGARNQTPGVVRLYLDVRYEPEADLERLLEALRTLGDASVYIPEEERASGEVRMTIPALWPPYRLPPDHPLLRAALKALGQEEAGLWPFTTDAPYLGAKAPVLGFGPGDPALAHTLKEAIPLAEVEAAAQDYVRLVEALWNAA</sequence>
<comment type="caution">
    <text evidence="4">The sequence shown here is derived from an EMBL/GenBank/DDBJ whole genome shotgun (WGS) entry which is preliminary data.</text>
</comment>
<dbReference type="Gene3D" id="3.40.630.10">
    <property type="entry name" value="Zn peptidases"/>
    <property type="match status" value="1"/>
</dbReference>
<dbReference type="EC" id="3.5.1.18" evidence="4"/>
<dbReference type="Pfam" id="PF01546">
    <property type="entry name" value="Peptidase_M20"/>
    <property type="match status" value="1"/>
</dbReference>
<dbReference type="PATRIC" id="fig|271.14.peg.685"/>
<evidence type="ECO:0000313" key="5">
    <source>
        <dbReference type="Proteomes" id="UP000037685"/>
    </source>
</evidence>
<keyword evidence="2 4" id="KW-0378">Hydrolase</keyword>
<dbReference type="SUPFAM" id="SSF55031">
    <property type="entry name" value="Bacterial exopeptidase dimerisation domain"/>
    <property type="match status" value="1"/>
</dbReference>
<feature type="domain" description="Peptidase M20 dimerisation" evidence="3">
    <location>
        <begin position="157"/>
        <end position="247"/>
    </location>
</feature>
<dbReference type="InterPro" id="IPR036264">
    <property type="entry name" value="Bact_exopeptidase_dim_dom"/>
</dbReference>
<dbReference type="SUPFAM" id="SSF53187">
    <property type="entry name" value="Zn-dependent exopeptidases"/>
    <property type="match status" value="1"/>
</dbReference>
<evidence type="ECO:0000313" key="4">
    <source>
        <dbReference type="EMBL" id="KOX89436.1"/>
    </source>
</evidence>
<dbReference type="PANTHER" id="PTHR43808">
    <property type="entry name" value="ACETYLORNITHINE DEACETYLASE"/>
    <property type="match status" value="1"/>
</dbReference>
<dbReference type="GO" id="GO:0046872">
    <property type="term" value="F:metal ion binding"/>
    <property type="evidence" value="ECO:0007669"/>
    <property type="project" value="UniProtKB-KW"/>
</dbReference>
<dbReference type="GO" id="GO:0009014">
    <property type="term" value="F:succinyl-diaminopimelate desuccinylase activity"/>
    <property type="evidence" value="ECO:0007669"/>
    <property type="project" value="UniProtKB-EC"/>
</dbReference>
<evidence type="ECO:0000256" key="1">
    <source>
        <dbReference type="ARBA" id="ARBA00022723"/>
    </source>
</evidence>
<protein>
    <submittedName>
        <fullName evidence="4">Putative succinyl-diaminopimelate desuccinylase</fullName>
        <ecNumber evidence="4">3.5.1.18</ecNumber>
    </submittedName>
</protein>
<dbReference type="RefSeq" id="WP_053767270.1">
    <property type="nucleotide sequence ID" value="NZ_LHCI01000106.1"/>
</dbReference>
<dbReference type="Pfam" id="PF07687">
    <property type="entry name" value="M20_dimer"/>
    <property type="match status" value="1"/>
</dbReference>
<accession>A0A0N0BLE2</accession>
<proteinExistence type="predicted"/>
<reference evidence="4 5" key="1">
    <citation type="submission" date="2015-07" db="EMBL/GenBank/DDBJ databases">
        <authorList>
            <person name="Noorani M."/>
        </authorList>
    </citation>
    <scope>NUCLEOTIDE SEQUENCE [LARGE SCALE GENOMIC DNA]</scope>
    <source>
        <strain evidence="5">ATCC 25104 / DSM 625 / JCM 10724 / NBRC 103206 / NCIMB 11243 / YT-1</strain>
    </source>
</reference>
<keyword evidence="1" id="KW-0479">Metal-binding</keyword>
<dbReference type="EMBL" id="LHCI01000106">
    <property type="protein sequence ID" value="KOX89436.1"/>
    <property type="molecule type" value="Genomic_DNA"/>
</dbReference>
<dbReference type="InterPro" id="IPR011650">
    <property type="entry name" value="Peptidase_M20_dimer"/>
</dbReference>
<dbReference type="Gene3D" id="3.30.70.360">
    <property type="match status" value="1"/>
</dbReference>